<dbReference type="RefSeq" id="WP_013191671.1">
    <property type="nucleotide sequence ID" value="NC_014248.1"/>
</dbReference>
<evidence type="ECO:0000313" key="3">
    <source>
        <dbReference type="Proteomes" id="UP000001511"/>
    </source>
</evidence>
<dbReference type="Pfam" id="PF14261">
    <property type="entry name" value="DUF4351"/>
    <property type="match status" value="1"/>
</dbReference>
<gene>
    <name evidence="2" type="ordered locus">Aazo_2808</name>
</gene>
<dbReference type="PANTHER" id="PTHR35586">
    <property type="entry name" value="SLL1691 PROTEIN"/>
    <property type="match status" value="1"/>
</dbReference>
<dbReference type="InterPro" id="IPR025587">
    <property type="entry name" value="DUF4351"/>
</dbReference>
<dbReference type="OrthoDB" id="444889at2"/>
<evidence type="ECO:0000259" key="1">
    <source>
        <dbReference type="Pfam" id="PF14261"/>
    </source>
</evidence>
<dbReference type="AlphaFoldDB" id="D7E0J9"/>
<evidence type="ECO:0000313" key="2">
    <source>
        <dbReference type="EMBL" id="ADI64655.1"/>
    </source>
</evidence>
<feature type="domain" description="DUF4351" evidence="1">
    <location>
        <begin position="20"/>
        <end position="78"/>
    </location>
</feature>
<dbReference type="EMBL" id="CP002059">
    <property type="protein sequence ID" value="ADI64655.1"/>
    <property type="molecule type" value="Genomic_DNA"/>
</dbReference>
<sequence>MQESVIYQDILQKGEKKGEQRGRQQGEATLIIRLLTGRFGVLNLEVEQKINSLSTNQLEDLGDALLDFSRLDDLNNYLVPISPDN</sequence>
<dbReference type="KEGG" id="naz:Aazo_2808"/>
<dbReference type="PANTHER" id="PTHR35586:SF1">
    <property type="entry name" value="SLL1691 PROTEIN"/>
    <property type="match status" value="1"/>
</dbReference>
<keyword evidence="3" id="KW-1185">Reference proteome</keyword>
<dbReference type="eggNOG" id="COG5464">
    <property type="taxonomic scope" value="Bacteria"/>
</dbReference>
<name>D7E0J9_NOSA0</name>
<organism evidence="2 3">
    <name type="scientific">Nostoc azollae (strain 0708)</name>
    <name type="common">Anabaena azollae (strain 0708)</name>
    <dbReference type="NCBI Taxonomy" id="551115"/>
    <lineage>
        <taxon>Bacteria</taxon>
        <taxon>Bacillati</taxon>
        <taxon>Cyanobacteriota</taxon>
        <taxon>Cyanophyceae</taxon>
        <taxon>Nostocales</taxon>
        <taxon>Nostocaceae</taxon>
        <taxon>Trichormus</taxon>
    </lineage>
</organism>
<dbReference type="STRING" id="551115.Aazo_2808"/>
<accession>D7E0J9</accession>
<protein>
    <recommendedName>
        <fullName evidence="1">DUF4351 domain-containing protein</fullName>
    </recommendedName>
</protein>
<dbReference type="HOGENOM" id="CLU_069065_6_1_3"/>
<proteinExistence type="predicted"/>
<reference evidence="2 3" key="1">
    <citation type="journal article" date="2010" name="PLoS ONE">
        <title>Genome erosion in a nitrogen-fixing vertically transmitted endosymbiotic multicellular cyanobacterium.</title>
        <authorList>
            <person name="Ran L."/>
            <person name="Larsson J."/>
            <person name="Vigil-Stenman T."/>
            <person name="Nylander J.A."/>
            <person name="Ininbergs K."/>
            <person name="Zheng W.W."/>
            <person name="Lapidus A."/>
            <person name="Lowry S."/>
            <person name="Haselkorn R."/>
            <person name="Bergman B."/>
        </authorList>
    </citation>
    <scope>NUCLEOTIDE SEQUENCE [LARGE SCALE GENOMIC DNA]</scope>
    <source>
        <strain evidence="2 3">0708</strain>
    </source>
</reference>
<dbReference type="Proteomes" id="UP000001511">
    <property type="component" value="Chromosome"/>
</dbReference>